<dbReference type="GO" id="GO:0006900">
    <property type="term" value="P:vesicle budding from membrane"/>
    <property type="evidence" value="ECO:0007669"/>
    <property type="project" value="TreeGrafter"/>
</dbReference>
<evidence type="ECO:0000313" key="6">
    <source>
        <dbReference type="EMBL" id="OXA59744.1"/>
    </source>
</evidence>
<keyword evidence="2 4" id="KW-0175">Coiled coil</keyword>
<evidence type="ECO:0000256" key="3">
    <source>
        <dbReference type="ARBA" id="ARBA00041078"/>
    </source>
</evidence>
<evidence type="ECO:0000256" key="5">
    <source>
        <dbReference type="SAM" id="MobiDB-lite"/>
    </source>
</evidence>
<dbReference type="Proteomes" id="UP000198287">
    <property type="component" value="Unassembled WGS sequence"/>
</dbReference>
<organism evidence="6 7">
    <name type="scientific">Folsomia candida</name>
    <name type="common">Springtail</name>
    <dbReference type="NCBI Taxonomy" id="158441"/>
    <lineage>
        <taxon>Eukaryota</taxon>
        <taxon>Metazoa</taxon>
        <taxon>Ecdysozoa</taxon>
        <taxon>Arthropoda</taxon>
        <taxon>Hexapoda</taxon>
        <taxon>Collembola</taxon>
        <taxon>Entomobryomorpha</taxon>
        <taxon>Isotomoidea</taxon>
        <taxon>Isotomidae</taxon>
        <taxon>Proisotominae</taxon>
        <taxon>Folsomia</taxon>
    </lineage>
</organism>
<dbReference type="Gene3D" id="1.10.287.1060">
    <property type="entry name" value="ESAT-6-like"/>
    <property type="match status" value="1"/>
</dbReference>
<proteinExistence type="inferred from homology"/>
<dbReference type="OMA" id="GVKQMQK"/>
<feature type="region of interest" description="Disordered" evidence="5">
    <location>
        <begin position="1"/>
        <end position="21"/>
    </location>
</feature>
<gene>
    <name evidence="6" type="ORF">Fcan01_05460</name>
</gene>
<dbReference type="EMBL" id="LNIX01000002">
    <property type="protein sequence ID" value="OXA59744.1"/>
    <property type="molecule type" value="Genomic_DNA"/>
</dbReference>
<dbReference type="Gene3D" id="6.10.250.1710">
    <property type="match status" value="1"/>
</dbReference>
<evidence type="ECO:0000313" key="7">
    <source>
        <dbReference type="Proteomes" id="UP000198287"/>
    </source>
</evidence>
<dbReference type="Pfam" id="PF03357">
    <property type="entry name" value="Snf7"/>
    <property type="match status" value="1"/>
</dbReference>
<comment type="similarity">
    <text evidence="1">Belongs to the SNF7 family.</text>
</comment>
<protein>
    <recommendedName>
        <fullName evidence="3">Charged multivesicular body protein 5</fullName>
    </recommendedName>
</protein>
<name>A0A226ERR0_FOLCA</name>
<evidence type="ECO:0000256" key="1">
    <source>
        <dbReference type="ARBA" id="ARBA00006190"/>
    </source>
</evidence>
<evidence type="ECO:0000256" key="2">
    <source>
        <dbReference type="ARBA" id="ARBA00023054"/>
    </source>
</evidence>
<comment type="caution">
    <text evidence="6">The sequence shown here is derived from an EMBL/GenBank/DDBJ whole genome shotgun (WGS) entry which is preliminary data.</text>
</comment>
<dbReference type="GO" id="GO:0032511">
    <property type="term" value="P:late endosome to vacuole transport via multivesicular body sorting pathway"/>
    <property type="evidence" value="ECO:0007669"/>
    <property type="project" value="TreeGrafter"/>
</dbReference>
<dbReference type="PANTHER" id="PTHR22761">
    <property type="entry name" value="CHARGED MULTIVESICULAR BODY PROTEIN"/>
    <property type="match status" value="1"/>
</dbReference>
<reference evidence="6 7" key="1">
    <citation type="submission" date="2015-12" db="EMBL/GenBank/DDBJ databases">
        <title>The genome of Folsomia candida.</title>
        <authorList>
            <person name="Faddeeva A."/>
            <person name="Derks M.F."/>
            <person name="Anvar Y."/>
            <person name="Smit S."/>
            <person name="Van Straalen N."/>
            <person name="Roelofs D."/>
        </authorList>
    </citation>
    <scope>NUCLEOTIDE SEQUENCE [LARGE SCALE GENOMIC DNA]</scope>
    <source>
        <strain evidence="6 7">VU population</strain>
        <tissue evidence="6">Whole body</tissue>
    </source>
</reference>
<keyword evidence="7" id="KW-1185">Reference proteome</keyword>
<dbReference type="OrthoDB" id="3973241at2759"/>
<dbReference type="GO" id="GO:0005771">
    <property type="term" value="C:multivesicular body"/>
    <property type="evidence" value="ECO:0007669"/>
    <property type="project" value="TreeGrafter"/>
</dbReference>
<evidence type="ECO:0000256" key="4">
    <source>
        <dbReference type="SAM" id="Coils"/>
    </source>
</evidence>
<dbReference type="AlphaFoldDB" id="A0A226ERR0"/>
<dbReference type="STRING" id="158441.A0A226ERR0"/>
<dbReference type="PANTHER" id="PTHR22761:SF12">
    <property type="entry name" value="CHARGED MULTIVESICULAR BODY PROTEIN 5"/>
    <property type="match status" value="1"/>
</dbReference>
<feature type="coiled-coil region" evidence="4">
    <location>
        <begin position="28"/>
        <end position="55"/>
    </location>
</feature>
<sequence length="217" mass="24065">MNRLFGKGKDKAPPPDLGACISNVDKRAEDMDKKAAQCEGELRKIREQMKKMRDGPAKNALKQKALRILQRKKMFDNQSDSFRSQSFNMEQATMALQTAKDTQVVVAGMKAGVKEMKKEFKKIDDLQDELADVLEISEDVQEALGRSYNIPDVDEDELEAELDALGDEIALDDDTSYLDEAVHAPNAPDKEPSRPGAVRNTDGVPVDEFGLPQVPAT</sequence>
<feature type="region of interest" description="Disordered" evidence="5">
    <location>
        <begin position="173"/>
        <end position="217"/>
    </location>
</feature>
<dbReference type="InterPro" id="IPR005024">
    <property type="entry name" value="Snf7_fam"/>
</dbReference>
<accession>A0A226ERR0</accession>
<feature type="coiled-coil region" evidence="4">
    <location>
        <begin position="116"/>
        <end position="143"/>
    </location>
</feature>